<dbReference type="EMBL" id="MU826358">
    <property type="protein sequence ID" value="KAJ7379381.1"/>
    <property type="molecule type" value="Genomic_DNA"/>
</dbReference>
<protein>
    <recommendedName>
        <fullName evidence="3">Kinesin light chain</fullName>
    </recommendedName>
</protein>
<proteinExistence type="predicted"/>
<keyword evidence="2" id="KW-1185">Reference proteome</keyword>
<sequence>MFRRALYMREDLLGPSHLLVANTLFKLGKLLHAKGTKDATREAKLLFQRALDIRTAKQGVYHSNTKTIRRALMALETVDLGAKFSGMGTGKQQELLALDGLRSRL</sequence>
<name>A0A9W9ZCU6_9CNID</name>
<evidence type="ECO:0000313" key="2">
    <source>
        <dbReference type="Proteomes" id="UP001163046"/>
    </source>
</evidence>
<gene>
    <name evidence="1" type="ORF">OS493_016618</name>
</gene>
<evidence type="ECO:0000313" key="1">
    <source>
        <dbReference type="EMBL" id="KAJ7379381.1"/>
    </source>
</evidence>
<comment type="caution">
    <text evidence="1">The sequence shown here is derived from an EMBL/GenBank/DDBJ whole genome shotgun (WGS) entry which is preliminary data.</text>
</comment>
<organism evidence="1 2">
    <name type="scientific">Desmophyllum pertusum</name>
    <dbReference type="NCBI Taxonomy" id="174260"/>
    <lineage>
        <taxon>Eukaryota</taxon>
        <taxon>Metazoa</taxon>
        <taxon>Cnidaria</taxon>
        <taxon>Anthozoa</taxon>
        <taxon>Hexacorallia</taxon>
        <taxon>Scleractinia</taxon>
        <taxon>Caryophylliina</taxon>
        <taxon>Caryophylliidae</taxon>
        <taxon>Desmophyllum</taxon>
    </lineage>
</organism>
<accession>A0A9W9ZCU6</accession>
<evidence type="ECO:0008006" key="3">
    <source>
        <dbReference type="Google" id="ProtNLM"/>
    </source>
</evidence>
<dbReference type="Proteomes" id="UP001163046">
    <property type="component" value="Unassembled WGS sequence"/>
</dbReference>
<dbReference type="AlphaFoldDB" id="A0A9W9ZCU6"/>
<dbReference type="InterPro" id="IPR011990">
    <property type="entry name" value="TPR-like_helical_dom_sf"/>
</dbReference>
<dbReference type="Gene3D" id="1.25.40.10">
    <property type="entry name" value="Tetratricopeptide repeat domain"/>
    <property type="match status" value="1"/>
</dbReference>
<reference evidence="1" key="1">
    <citation type="submission" date="2023-01" db="EMBL/GenBank/DDBJ databases">
        <title>Genome assembly of the deep-sea coral Lophelia pertusa.</title>
        <authorList>
            <person name="Herrera S."/>
            <person name="Cordes E."/>
        </authorList>
    </citation>
    <scope>NUCLEOTIDE SEQUENCE</scope>
    <source>
        <strain evidence="1">USNM1676648</strain>
        <tissue evidence="1">Polyp</tissue>
    </source>
</reference>